<accession>A0A9Q3KUC7</accession>
<dbReference type="EMBL" id="AVOT02127938">
    <property type="protein sequence ID" value="MBW0587678.1"/>
    <property type="molecule type" value="Genomic_DNA"/>
</dbReference>
<comment type="caution">
    <text evidence="1">The sequence shown here is derived from an EMBL/GenBank/DDBJ whole genome shotgun (WGS) entry which is preliminary data.</text>
</comment>
<evidence type="ECO:0000313" key="1">
    <source>
        <dbReference type="EMBL" id="MBW0587678.1"/>
    </source>
</evidence>
<dbReference type="AlphaFoldDB" id="A0A9Q3KUC7"/>
<gene>
    <name evidence="1" type="ORF">O181_127393</name>
</gene>
<sequence>MSLKAQTHFNTIRNVWVISPHWLVHPHLILPNASHAYAAALPSRSDSNTTPHLHPHHSLHFHPPLPSLCLRGAPQHASDTASHPYACVVPSQHCLPSLRLECPPDMLPTPLILTLV</sequence>
<organism evidence="1 2">
    <name type="scientific">Austropuccinia psidii MF-1</name>
    <dbReference type="NCBI Taxonomy" id="1389203"/>
    <lineage>
        <taxon>Eukaryota</taxon>
        <taxon>Fungi</taxon>
        <taxon>Dikarya</taxon>
        <taxon>Basidiomycota</taxon>
        <taxon>Pucciniomycotina</taxon>
        <taxon>Pucciniomycetes</taxon>
        <taxon>Pucciniales</taxon>
        <taxon>Sphaerophragmiaceae</taxon>
        <taxon>Austropuccinia</taxon>
    </lineage>
</organism>
<protein>
    <submittedName>
        <fullName evidence="1">Uncharacterized protein</fullName>
    </submittedName>
</protein>
<reference evidence="1" key="1">
    <citation type="submission" date="2021-03" db="EMBL/GenBank/DDBJ databases">
        <title>Draft genome sequence of rust myrtle Austropuccinia psidii MF-1, a brazilian biotype.</title>
        <authorList>
            <person name="Quecine M.C."/>
            <person name="Pachon D.M.R."/>
            <person name="Bonatelli M.L."/>
            <person name="Correr F.H."/>
            <person name="Franceschini L.M."/>
            <person name="Leite T.F."/>
            <person name="Margarido G.R.A."/>
            <person name="Almeida C.A."/>
            <person name="Ferrarezi J.A."/>
            <person name="Labate C.A."/>
        </authorList>
    </citation>
    <scope>NUCLEOTIDE SEQUENCE</scope>
    <source>
        <strain evidence="1">MF-1</strain>
    </source>
</reference>
<proteinExistence type="predicted"/>
<name>A0A9Q3KUC7_9BASI</name>
<evidence type="ECO:0000313" key="2">
    <source>
        <dbReference type="Proteomes" id="UP000765509"/>
    </source>
</evidence>
<dbReference type="Proteomes" id="UP000765509">
    <property type="component" value="Unassembled WGS sequence"/>
</dbReference>
<keyword evidence="2" id="KW-1185">Reference proteome</keyword>